<evidence type="ECO:0000256" key="1">
    <source>
        <dbReference type="ARBA" id="ARBA00004141"/>
    </source>
</evidence>
<gene>
    <name evidence="7" type="primary">Scn10a</name>
    <name evidence="7" type="ORF">SNEC2469_LOCUS23734</name>
</gene>
<dbReference type="GO" id="GO:0001518">
    <property type="term" value="C:voltage-gated sodium channel complex"/>
    <property type="evidence" value="ECO:0007669"/>
    <property type="project" value="TreeGrafter"/>
</dbReference>
<evidence type="ECO:0000313" key="7">
    <source>
        <dbReference type="EMBL" id="CAE7803452.1"/>
    </source>
</evidence>
<dbReference type="Gene3D" id="1.20.120.350">
    <property type="entry name" value="Voltage-gated potassium channels. Chain C"/>
    <property type="match status" value="1"/>
</dbReference>
<sequence length="362" mass="41144">MPMPPVVPSNENYRDKFPGGVDMDMEQLFQDFRKLQSAMDTVMGAKLELEKDFASLRHKMDLSPSALTNFEKLPPSLLSVALREDHPPENLEMEFAEAFPKHGEVSMQAVPSDKQRIRGTTVVMRADSGFQPTCTKERAWSFLTQTAPALVIVCNTIAMGMAVDNIPDSAFWGVLELLFALCYLAEFIYKTRTQGMKGYFMGPDWKWNCFDFFCLLLSFTDSLLFFLLLANAIDFSMNSASLIKVLRLARLLRLVRTLHYEFFNELRLIILGVFSGLRVLFWAIVLLFVLIYVFGIGMATIAGEQQAEFQTLQSSMFTIFRCLTEGCQRLRSPCRGLKDRGSCSESQDAVDLHKDLKLTYRS</sequence>
<comment type="caution">
    <text evidence="7">The sequence shown here is derived from an EMBL/GenBank/DDBJ whole genome shotgun (WGS) entry which is preliminary data.</text>
</comment>
<feature type="transmembrane region" description="Helical" evidence="5">
    <location>
        <begin position="268"/>
        <end position="294"/>
    </location>
</feature>
<proteinExistence type="predicted"/>
<feature type="transmembrane region" description="Helical" evidence="5">
    <location>
        <begin position="210"/>
        <end position="233"/>
    </location>
</feature>
<evidence type="ECO:0000256" key="4">
    <source>
        <dbReference type="ARBA" id="ARBA00023136"/>
    </source>
</evidence>
<reference evidence="7" key="1">
    <citation type="submission" date="2021-02" db="EMBL/GenBank/DDBJ databases">
        <authorList>
            <person name="Dougan E. K."/>
            <person name="Rhodes N."/>
            <person name="Thang M."/>
            <person name="Chan C."/>
        </authorList>
    </citation>
    <scope>NUCLEOTIDE SEQUENCE</scope>
</reference>
<dbReference type="Pfam" id="PF00520">
    <property type="entry name" value="Ion_trans"/>
    <property type="match status" value="1"/>
</dbReference>
<evidence type="ECO:0000256" key="3">
    <source>
        <dbReference type="ARBA" id="ARBA00022989"/>
    </source>
</evidence>
<name>A0A812YZB1_9DINO</name>
<dbReference type="Gene3D" id="1.10.287.70">
    <property type="match status" value="1"/>
</dbReference>
<evidence type="ECO:0000259" key="6">
    <source>
        <dbReference type="Pfam" id="PF00520"/>
    </source>
</evidence>
<dbReference type="GO" id="GO:0005248">
    <property type="term" value="F:voltage-gated sodium channel activity"/>
    <property type="evidence" value="ECO:0007669"/>
    <property type="project" value="TreeGrafter"/>
</dbReference>
<evidence type="ECO:0000256" key="2">
    <source>
        <dbReference type="ARBA" id="ARBA00022692"/>
    </source>
</evidence>
<keyword evidence="3 5" id="KW-1133">Transmembrane helix</keyword>
<comment type="subcellular location">
    <subcellularLocation>
        <location evidence="1">Membrane</location>
        <topology evidence="1">Multi-pass membrane protein</topology>
    </subcellularLocation>
</comment>
<feature type="transmembrane region" description="Helical" evidence="5">
    <location>
        <begin position="169"/>
        <end position="189"/>
    </location>
</feature>
<feature type="domain" description="Ion transport" evidence="6">
    <location>
        <begin position="150"/>
        <end position="328"/>
    </location>
</feature>
<protein>
    <submittedName>
        <fullName evidence="7">Scn10a protein</fullName>
    </submittedName>
</protein>
<evidence type="ECO:0000313" key="8">
    <source>
        <dbReference type="Proteomes" id="UP000601435"/>
    </source>
</evidence>
<dbReference type="PANTHER" id="PTHR10037">
    <property type="entry name" value="VOLTAGE-GATED CATION CHANNEL CALCIUM AND SODIUM"/>
    <property type="match status" value="1"/>
</dbReference>
<dbReference type="InterPro" id="IPR027359">
    <property type="entry name" value="Volt_channel_dom_sf"/>
</dbReference>
<dbReference type="PANTHER" id="PTHR10037:SF62">
    <property type="entry name" value="SODIUM CHANNEL PROTEIN 60E"/>
    <property type="match status" value="1"/>
</dbReference>
<dbReference type="AlphaFoldDB" id="A0A812YZB1"/>
<dbReference type="EMBL" id="CAJNJA010044655">
    <property type="protein sequence ID" value="CAE7803452.1"/>
    <property type="molecule type" value="Genomic_DNA"/>
</dbReference>
<dbReference type="Proteomes" id="UP000601435">
    <property type="component" value="Unassembled WGS sequence"/>
</dbReference>
<keyword evidence="4 5" id="KW-0472">Membrane</keyword>
<accession>A0A812YZB1</accession>
<dbReference type="InterPro" id="IPR005821">
    <property type="entry name" value="Ion_trans_dom"/>
</dbReference>
<keyword evidence="2 5" id="KW-0812">Transmembrane</keyword>
<dbReference type="SUPFAM" id="SSF81324">
    <property type="entry name" value="Voltage-gated potassium channels"/>
    <property type="match status" value="1"/>
</dbReference>
<dbReference type="OrthoDB" id="428051at2759"/>
<feature type="transmembrane region" description="Helical" evidence="5">
    <location>
        <begin position="142"/>
        <end position="163"/>
    </location>
</feature>
<keyword evidence="8" id="KW-1185">Reference proteome</keyword>
<dbReference type="InterPro" id="IPR043203">
    <property type="entry name" value="VGCC_Ca_Na"/>
</dbReference>
<evidence type="ECO:0000256" key="5">
    <source>
        <dbReference type="SAM" id="Phobius"/>
    </source>
</evidence>
<organism evidence="7 8">
    <name type="scientific">Symbiodinium necroappetens</name>
    <dbReference type="NCBI Taxonomy" id="1628268"/>
    <lineage>
        <taxon>Eukaryota</taxon>
        <taxon>Sar</taxon>
        <taxon>Alveolata</taxon>
        <taxon>Dinophyceae</taxon>
        <taxon>Suessiales</taxon>
        <taxon>Symbiodiniaceae</taxon>
        <taxon>Symbiodinium</taxon>
    </lineage>
</organism>